<dbReference type="InterPro" id="IPR009537">
    <property type="entry name" value="DUF1156"/>
</dbReference>
<organism evidence="2 3">
    <name type="scientific">Pendulispora brunnea</name>
    <dbReference type="NCBI Taxonomy" id="2905690"/>
    <lineage>
        <taxon>Bacteria</taxon>
        <taxon>Pseudomonadati</taxon>
        <taxon>Myxococcota</taxon>
        <taxon>Myxococcia</taxon>
        <taxon>Myxococcales</taxon>
        <taxon>Sorangiineae</taxon>
        <taxon>Pendulisporaceae</taxon>
        <taxon>Pendulispora</taxon>
    </lineage>
</organism>
<evidence type="ECO:0000313" key="3">
    <source>
        <dbReference type="Proteomes" id="UP001379533"/>
    </source>
</evidence>
<dbReference type="Proteomes" id="UP001379533">
    <property type="component" value="Chromosome"/>
</dbReference>
<dbReference type="NCBIfam" id="NF042963">
    <property type="entry name" value="DUF1156_antiphage"/>
    <property type="match status" value="1"/>
</dbReference>
<protein>
    <submittedName>
        <fullName evidence="2">DUF1156 domain-containing protein</fullName>
    </submittedName>
</protein>
<evidence type="ECO:0000313" key="2">
    <source>
        <dbReference type="EMBL" id="WXA91766.1"/>
    </source>
</evidence>
<accession>A0ABZ2JZ62</accession>
<evidence type="ECO:0000259" key="1">
    <source>
        <dbReference type="Pfam" id="PF06634"/>
    </source>
</evidence>
<dbReference type="SUPFAM" id="SSF53335">
    <property type="entry name" value="S-adenosyl-L-methionine-dependent methyltransferases"/>
    <property type="match status" value="2"/>
</dbReference>
<dbReference type="RefSeq" id="WP_394842384.1">
    <property type="nucleotide sequence ID" value="NZ_CP089982.1"/>
</dbReference>
<name>A0ABZ2JZ62_9BACT</name>
<feature type="domain" description="DUF1156" evidence="1">
    <location>
        <begin position="22"/>
        <end position="82"/>
    </location>
</feature>
<reference evidence="2 3" key="1">
    <citation type="submission" date="2021-12" db="EMBL/GenBank/DDBJ databases">
        <title>Discovery of the Pendulisporaceae a myxobacterial family with distinct sporulation behavior and unique specialized metabolism.</title>
        <authorList>
            <person name="Garcia R."/>
            <person name="Popoff A."/>
            <person name="Bader C.D."/>
            <person name="Loehr J."/>
            <person name="Walesch S."/>
            <person name="Walt C."/>
            <person name="Boldt J."/>
            <person name="Bunk B."/>
            <person name="Haeckl F.J.F.P.J."/>
            <person name="Gunesch A.P."/>
            <person name="Birkelbach J."/>
            <person name="Nuebel U."/>
            <person name="Pietschmann T."/>
            <person name="Bach T."/>
            <person name="Mueller R."/>
        </authorList>
    </citation>
    <scope>NUCLEOTIDE SEQUENCE [LARGE SCALE GENOMIC DNA]</scope>
    <source>
        <strain evidence="2 3">MSr12523</strain>
    </source>
</reference>
<dbReference type="Pfam" id="PF06634">
    <property type="entry name" value="DUF1156"/>
    <property type="match status" value="1"/>
</dbReference>
<gene>
    <name evidence="2" type="ORF">LZC95_35610</name>
</gene>
<dbReference type="Gene3D" id="3.40.50.150">
    <property type="entry name" value="Vaccinia Virus protein VP39"/>
    <property type="match status" value="1"/>
</dbReference>
<proteinExistence type="predicted"/>
<keyword evidence="3" id="KW-1185">Reference proteome</keyword>
<dbReference type="EMBL" id="CP089982">
    <property type="protein sequence ID" value="WXA91766.1"/>
    <property type="molecule type" value="Genomic_DNA"/>
</dbReference>
<dbReference type="InterPro" id="IPR049953">
    <property type="entry name" value="Antiphage_assoc"/>
</dbReference>
<sequence length="977" mass="109865">MNHEMSSGPRSWKDRPSLIEVAFPAQKVSIETQCERKAGAGQTLTALGGYWKGRKMLVLVRACLLGSLLPATNDIDADLEIFELLMGMDDDAFAHRVKRLSQEDVKRWGGDLRVELLDDDGRWRVKGRDRLRLLGRVLARMPYNERLDRRSFRPEELPEKAFADIWSHVNAHLGTTANSHAELVEQLGVRRFGHRPRVADTFSGSGQIPFEAARLGCDVFATDLNPIACMLTWGAFNIVGADDRFRTAIAKAQKEVTEGVEAEIVSLGIEHDSESNRAKAFLYCLEAKCPSGWMVPLSGSWLISKNKRTCARLVPNTRRKRFDIEIINDATDAQLEASVQGTVRQGEIVYSIDGVEHRVPIRTLRGDRQVGGVSSNDLRRWEKGDVVPRADDFYQERLYCIQWVRPGSDATFFRAPTAADLKRERVVESIVVENLHSWQEAGLVPDMPIEPGEKTDEPIRTRGWTYWHHLFMPRHLLLWACTLKAIRAQPDESVVGALLCLFTGALDKSSKLSRWRVGHAGRPGVAPAGDYPEQVFYNQALNVFPNYAARSWYALRPIVSELPGQAAVVGTANVRTASAAELDVPIDIGITDPPYADAVAYDEITEYFIAWLRRRPPAPFRDWIWDSRRDLAIRGRGEAFRREMVRAYSALAAHMPTDGIQIVMFTHQDAKVWSDMAGIFWGAGLRVTAAWYIATETTSELKKGGYVQGTVILVLRKRGDAKKAYKDELVLEIRDEVARQIDTMIGLNQRTRTHGRSENLFEDADLQMAGYAAALRVLTAYTQIDGLDMTREALRPQDEGEASVINELIEFAVAIANEHLVPDGLEPKVWERLVGAERFYLRMLDLEATGLKKLDNYQNFAKAFRVSEWQSLLASTRPNDARLKSAREFKRAEFGPSDFGSSLLRAVLFAVFEIETEVETDEVMSHLRDNVKGYFQRRPEVIALADYLAGKLATNQPDEAAAARVLRDLVKGERLGA</sequence>
<dbReference type="InterPro" id="IPR029063">
    <property type="entry name" value="SAM-dependent_MTases_sf"/>
</dbReference>